<dbReference type="Pfam" id="PF11306">
    <property type="entry name" value="DUF3108"/>
    <property type="match status" value="1"/>
</dbReference>
<comment type="caution">
    <text evidence="2">The sequence shown here is derived from an EMBL/GenBank/DDBJ whole genome shotgun (WGS) entry which is preliminary data.</text>
</comment>
<gene>
    <name evidence="2" type="ORF">F3K02_19170</name>
</gene>
<evidence type="ECO:0000256" key="1">
    <source>
        <dbReference type="SAM" id="MobiDB-lite"/>
    </source>
</evidence>
<organism evidence="2 3">
    <name type="scientific">Hydrogenophaga aromaticivorans</name>
    <dbReference type="NCBI Taxonomy" id="2610898"/>
    <lineage>
        <taxon>Bacteria</taxon>
        <taxon>Pseudomonadati</taxon>
        <taxon>Pseudomonadota</taxon>
        <taxon>Betaproteobacteria</taxon>
        <taxon>Burkholderiales</taxon>
        <taxon>Comamonadaceae</taxon>
        <taxon>Hydrogenophaga</taxon>
    </lineage>
</organism>
<protein>
    <submittedName>
        <fullName evidence="2">DUF3108 domain-containing protein</fullName>
    </submittedName>
</protein>
<feature type="compositionally biased region" description="Pro residues" evidence="1">
    <location>
        <begin position="105"/>
        <end position="123"/>
    </location>
</feature>
<evidence type="ECO:0000313" key="3">
    <source>
        <dbReference type="Proteomes" id="UP000545507"/>
    </source>
</evidence>
<dbReference type="InterPro" id="IPR021457">
    <property type="entry name" value="DUF3108"/>
</dbReference>
<reference evidence="2 3" key="1">
    <citation type="submission" date="2019-09" db="EMBL/GenBank/DDBJ databases">
        <title>Hydrogenophaga aromatica sp. nov., isolated from a para-xylene-degrading enrichment culture.</title>
        <authorList>
            <person name="Tancsics A."/>
            <person name="Banerjee S."/>
        </authorList>
    </citation>
    <scope>NUCLEOTIDE SEQUENCE [LARGE SCALE GENOMIC DNA]</scope>
    <source>
        <strain evidence="2 3">D2P1</strain>
    </source>
</reference>
<feature type="region of interest" description="Disordered" evidence="1">
    <location>
        <begin position="149"/>
        <end position="182"/>
    </location>
</feature>
<feature type="region of interest" description="Disordered" evidence="1">
    <location>
        <begin position="84"/>
        <end position="124"/>
    </location>
</feature>
<feature type="compositionally biased region" description="Pro residues" evidence="1">
    <location>
        <begin position="87"/>
        <end position="98"/>
    </location>
</feature>
<accession>A0A7Y8H0F7</accession>
<feature type="compositionally biased region" description="Pro residues" evidence="1">
    <location>
        <begin position="151"/>
        <end position="163"/>
    </location>
</feature>
<feature type="region of interest" description="Disordered" evidence="1">
    <location>
        <begin position="48"/>
        <end position="69"/>
    </location>
</feature>
<dbReference type="Proteomes" id="UP000545507">
    <property type="component" value="Unassembled WGS sequence"/>
</dbReference>
<dbReference type="AlphaFoldDB" id="A0A7Y8H0F7"/>
<dbReference type="EMBL" id="VYGV01000016">
    <property type="protein sequence ID" value="NWF47357.1"/>
    <property type="molecule type" value="Genomic_DNA"/>
</dbReference>
<sequence length="406" mass="43471">MARPAMRSAEAAPRWPVLLALTGLVLALHLLLLTDGLPIWWNNKAAPQPTTPGLSAPPEASTEVAAATPVPDTVLPVTSSTVRWIVPKPPAPEPPPPPVKKKKAPPAPPPETVVEPEPAPATPLEPAVTEALPEDSPVVSETPEAVATVEAPPPPVDVPPAPDAIPQAPSAPALPLPTAPGPRVSTAHLPADGQLDYQVKGQYKGLNYNASGELTWHFEAQRYEAQSTVKAFLLGSRVHTSVGRITPQGLAPERFGDRSRTEKAAHFDYEAQRIRYSRNSADAALLPGTQDQLSVSLQLALMLHAQPSTYVEGQVLSLPVSNASYTEDWKFQIGPLTELELPAGTVTARLLTRSPRREFDKTLQVWLAPALGYLPVRLCITEHNGDFVDQLLDTLPAMAQPTVQAQ</sequence>
<keyword evidence="3" id="KW-1185">Reference proteome</keyword>
<proteinExistence type="predicted"/>
<name>A0A7Y8H0F7_9BURK</name>
<evidence type="ECO:0000313" key="2">
    <source>
        <dbReference type="EMBL" id="NWF47357.1"/>
    </source>
</evidence>